<dbReference type="Proteomes" id="UP000053317">
    <property type="component" value="Unassembled WGS sequence"/>
</dbReference>
<dbReference type="InterPro" id="IPR027040">
    <property type="entry name" value="PSMD4"/>
</dbReference>
<dbReference type="GO" id="GO:0005829">
    <property type="term" value="C:cytosol"/>
    <property type="evidence" value="ECO:0007669"/>
    <property type="project" value="TreeGrafter"/>
</dbReference>
<name>A0A0G2GL96_PHACM</name>
<feature type="compositionally biased region" description="Polar residues" evidence="1">
    <location>
        <begin position="812"/>
        <end position="824"/>
    </location>
</feature>
<evidence type="ECO:0000313" key="3">
    <source>
        <dbReference type="Proteomes" id="UP000053317"/>
    </source>
</evidence>
<sequence>MLTPIEDSRFSSDDQQILRSDRRAFSRLSALASWRSEYILRTRLLRSLGRGKPGQYQSLARSGHSRHGATVSNTAVTTYFSSLGWPVSHIHATFGTGLNKKQPLFVHGASEQGLVTKSDPATGKVDDWGLYDHAAFKHFSDLYIGDAEYGLGSGDVVGMPNVLDLSQQYGKVYGEACPGGRVFFTSVGEQRGRFLKIESSPQHDLGIPEISMLGCAVTSVWIVKSEAILRLTGGIFGLLAGFSNGVLSAYALGSSPVYDQRFERGEPTAKWVLSPGVPIISIQVDLDYSMRRHENGRIWAVVLNALGEIFYLTSLPTRPDTKAKLSTDEIDRVAWATGRSCKWTMIDASQRMAKPDPFNLDSPDVNFTPRSSHNSQALSKAALIAEAQEIEAFLTHRPKHFRKICEGWEMRQNLRVDFAGDDRHGAGESIVVIKPGIDEQQTASVRRFTRQKTSRLPKSEIDPGVNIPPTAPSLFGGPSYIPTPSTITSTPKSTPESRSSSQENHTSNLTRSEWFISDLNFGGLRSSQVSTSALDESMYATLTASEDPLFSMNGGSSASSTMASPFSTRPLQSSSADVPGQRGRFLAVGLMTGIVVLWDIRATRPPVSDVISSVSPVRVIYTESPQISCLALTSLYVVHGGNDGLVQAWDPLASTTLPIRTLNSRFSSRARRRLVQAEMSIQGIGHNYYAAGAVVLDPDPTVLRGMVSLGTQLRYWSYSSSAADQYKSSKRRLRRRSGRGSNGHVGQHYTHSGRGALKDYIANEKLDMELEGSAKRKEIEHLSGRFGTDLLGPDASEEELIAYATMLSEESYSSDQNKRSNNFHNNSGLSSTSGDTLSVKDTSSQPSGKALSESSAPTESTEPKLDADLAEAIRLSLLDQQSTPTAISDMTTCSSFDVPSPADEVADVPIRYSKSLLSRNPPSPSSSSRPSNSNATLPILTSSPNRNLQGIGQAEDEDEDLNFAIRLSLAEEESRKAEARTLEPYELVTPPFSSCGIPKEPNGEEYPELERNITAGKDDENCADGSCYVGKGKGKAVWQ</sequence>
<dbReference type="SMART" id="SM00726">
    <property type="entry name" value="UIM"/>
    <property type="match status" value="3"/>
</dbReference>
<dbReference type="PANTHER" id="PTHR10223:SF2">
    <property type="entry name" value="F-BOX AND WD DOMAIN PROTEIN (AFU_ORTHOLOGUE AFUA_6G11400)"/>
    <property type="match status" value="1"/>
</dbReference>
<dbReference type="OrthoDB" id="2095648at2759"/>
<proteinExistence type="predicted"/>
<feature type="region of interest" description="Disordered" evidence="1">
    <location>
        <begin position="727"/>
        <end position="752"/>
    </location>
</feature>
<dbReference type="PROSITE" id="PS50330">
    <property type="entry name" value="UIM"/>
    <property type="match status" value="1"/>
</dbReference>
<dbReference type="EMBL" id="LCWF01000137">
    <property type="protein sequence ID" value="KKY17685.1"/>
    <property type="molecule type" value="Genomic_DNA"/>
</dbReference>
<feature type="region of interest" description="Disordered" evidence="1">
    <location>
        <begin position="812"/>
        <end position="863"/>
    </location>
</feature>
<reference evidence="2 3" key="1">
    <citation type="submission" date="2015-05" db="EMBL/GenBank/DDBJ databases">
        <title>Distinctive expansion of gene families associated with plant cell wall degradation and secondary metabolism in the genomes of grapevine trunk pathogens.</title>
        <authorList>
            <person name="Lawrence D.P."/>
            <person name="Travadon R."/>
            <person name="Rolshausen P.E."/>
            <person name="Baumgartner K."/>
        </authorList>
    </citation>
    <scope>NUCLEOTIDE SEQUENCE [LARGE SCALE GENOMIC DNA]</scope>
    <source>
        <strain evidence="2">UCRPC4</strain>
    </source>
</reference>
<feature type="compositionally biased region" description="Low complexity" evidence="1">
    <location>
        <begin position="478"/>
        <end position="497"/>
    </location>
</feature>
<protein>
    <submittedName>
        <fullName evidence="2">Putative f-box and wd domain protein</fullName>
    </submittedName>
</protein>
<dbReference type="AlphaFoldDB" id="A0A0G2GL96"/>
<feature type="region of interest" description="Disordered" evidence="1">
    <location>
        <begin position="915"/>
        <end position="955"/>
    </location>
</feature>
<accession>A0A0G2GL96</accession>
<dbReference type="InterPro" id="IPR036322">
    <property type="entry name" value="WD40_repeat_dom_sf"/>
</dbReference>
<feature type="region of interest" description="Disordered" evidence="1">
    <location>
        <begin position="447"/>
        <end position="508"/>
    </location>
</feature>
<evidence type="ECO:0000313" key="2">
    <source>
        <dbReference type="EMBL" id="KKY17685.1"/>
    </source>
</evidence>
<comment type="caution">
    <text evidence="2">The sequence shown here is derived from an EMBL/GenBank/DDBJ whole genome shotgun (WGS) entry which is preliminary data.</text>
</comment>
<dbReference type="GO" id="GO:0008540">
    <property type="term" value="C:proteasome regulatory particle, base subcomplex"/>
    <property type="evidence" value="ECO:0007669"/>
    <property type="project" value="TreeGrafter"/>
</dbReference>
<keyword evidence="3" id="KW-1185">Reference proteome</keyword>
<dbReference type="GO" id="GO:0031593">
    <property type="term" value="F:polyubiquitin modification-dependent protein binding"/>
    <property type="evidence" value="ECO:0007669"/>
    <property type="project" value="TreeGrafter"/>
</dbReference>
<dbReference type="InterPro" id="IPR015943">
    <property type="entry name" value="WD40/YVTN_repeat-like_dom_sf"/>
</dbReference>
<dbReference type="InterPro" id="IPR003903">
    <property type="entry name" value="UIM_dom"/>
</dbReference>
<feature type="compositionally biased region" description="Polar residues" evidence="1">
    <location>
        <begin position="498"/>
        <end position="508"/>
    </location>
</feature>
<gene>
    <name evidence="2" type="ORF">UCRPC4_g05318</name>
</gene>
<dbReference type="GO" id="GO:0043161">
    <property type="term" value="P:proteasome-mediated ubiquitin-dependent protein catabolic process"/>
    <property type="evidence" value="ECO:0007669"/>
    <property type="project" value="TreeGrafter"/>
</dbReference>
<evidence type="ECO:0000256" key="1">
    <source>
        <dbReference type="SAM" id="MobiDB-lite"/>
    </source>
</evidence>
<feature type="compositionally biased region" description="Low complexity" evidence="1">
    <location>
        <begin position="915"/>
        <end position="934"/>
    </location>
</feature>
<feature type="compositionally biased region" description="Basic residues" evidence="1">
    <location>
        <begin position="728"/>
        <end position="738"/>
    </location>
</feature>
<dbReference type="Gene3D" id="2.130.10.10">
    <property type="entry name" value="YVTN repeat-like/Quinoprotein amine dehydrogenase"/>
    <property type="match status" value="1"/>
</dbReference>
<feature type="compositionally biased region" description="Low complexity" evidence="1">
    <location>
        <begin position="825"/>
        <end position="837"/>
    </location>
</feature>
<feature type="compositionally biased region" description="Polar residues" evidence="1">
    <location>
        <begin position="935"/>
        <end position="950"/>
    </location>
</feature>
<dbReference type="PANTHER" id="PTHR10223">
    <property type="entry name" value="26S PROTEASOME NON-ATPASE REGULATORY SUBUNIT 4"/>
    <property type="match status" value="1"/>
</dbReference>
<dbReference type="GO" id="GO:0005634">
    <property type="term" value="C:nucleus"/>
    <property type="evidence" value="ECO:0007669"/>
    <property type="project" value="TreeGrafter"/>
</dbReference>
<organism evidence="2 3">
    <name type="scientific">Phaeomoniella chlamydospora</name>
    <name type="common">Phaeoacremonium chlamydosporum</name>
    <dbReference type="NCBI Taxonomy" id="158046"/>
    <lineage>
        <taxon>Eukaryota</taxon>
        <taxon>Fungi</taxon>
        <taxon>Dikarya</taxon>
        <taxon>Ascomycota</taxon>
        <taxon>Pezizomycotina</taxon>
        <taxon>Eurotiomycetes</taxon>
        <taxon>Chaetothyriomycetidae</taxon>
        <taxon>Phaeomoniellales</taxon>
        <taxon>Phaeomoniellaceae</taxon>
        <taxon>Phaeomoniella</taxon>
    </lineage>
</organism>
<dbReference type="SUPFAM" id="SSF50978">
    <property type="entry name" value="WD40 repeat-like"/>
    <property type="match status" value="1"/>
</dbReference>
<reference evidence="2 3" key="2">
    <citation type="submission" date="2015-05" db="EMBL/GenBank/DDBJ databases">
        <authorList>
            <person name="Morales-Cruz A."/>
            <person name="Amrine K.C."/>
            <person name="Cantu D."/>
        </authorList>
    </citation>
    <scope>NUCLEOTIDE SEQUENCE [LARGE SCALE GENOMIC DNA]</scope>
    <source>
        <strain evidence="2">UCRPC4</strain>
    </source>
</reference>